<keyword evidence="3" id="KW-1185">Reference proteome</keyword>
<evidence type="ECO:0008006" key="4">
    <source>
        <dbReference type="Google" id="ProtNLM"/>
    </source>
</evidence>
<dbReference type="EMBL" id="JBEYRS010000018">
    <property type="protein sequence ID" value="MEW2366633.1"/>
    <property type="molecule type" value="Genomic_DNA"/>
</dbReference>
<accession>A0ABV3M4K0</accession>
<organism evidence="2 3">
    <name type="scientific">Streptomyces huasconensis</name>
    <dbReference type="NCBI Taxonomy" id="1854574"/>
    <lineage>
        <taxon>Bacteria</taxon>
        <taxon>Bacillati</taxon>
        <taxon>Actinomycetota</taxon>
        <taxon>Actinomycetes</taxon>
        <taxon>Kitasatosporales</taxon>
        <taxon>Streptomycetaceae</taxon>
        <taxon>Streptomyces</taxon>
    </lineage>
</organism>
<name>A0ABV3M4K0_9ACTN</name>
<proteinExistence type="predicted"/>
<reference evidence="2 3" key="1">
    <citation type="submission" date="2024-06" db="EMBL/GenBank/DDBJ databases">
        <title>The Natural Products Discovery Center: Release of the First 8490 Sequenced Strains for Exploring Actinobacteria Biosynthetic Diversity.</title>
        <authorList>
            <person name="Kalkreuter E."/>
            <person name="Kautsar S.A."/>
            <person name="Yang D."/>
            <person name="Bader C.D."/>
            <person name="Teijaro C.N."/>
            <person name="Fluegel L."/>
            <person name="Davis C.M."/>
            <person name="Simpson J.R."/>
            <person name="Lauterbach L."/>
            <person name="Steele A.D."/>
            <person name="Gui C."/>
            <person name="Meng S."/>
            <person name="Li G."/>
            <person name="Viehrig K."/>
            <person name="Ye F."/>
            <person name="Su P."/>
            <person name="Kiefer A.F."/>
            <person name="Nichols A."/>
            <person name="Cepeda A.J."/>
            <person name="Yan W."/>
            <person name="Fan B."/>
            <person name="Jiang Y."/>
            <person name="Adhikari A."/>
            <person name="Zheng C.-J."/>
            <person name="Schuster L."/>
            <person name="Cowan T.M."/>
            <person name="Smanski M.J."/>
            <person name="Chevrette M.G."/>
            <person name="De Carvalho L.P.S."/>
            <person name="Shen B."/>
        </authorList>
    </citation>
    <scope>NUCLEOTIDE SEQUENCE [LARGE SCALE GENOMIC DNA]</scope>
    <source>
        <strain evidence="2 3">NPDC047833</strain>
    </source>
</reference>
<feature type="chain" id="PRO_5045218504" description="Secreted protein" evidence="1">
    <location>
        <begin position="28"/>
        <end position="148"/>
    </location>
</feature>
<evidence type="ECO:0000256" key="1">
    <source>
        <dbReference type="SAM" id="SignalP"/>
    </source>
</evidence>
<keyword evidence="1" id="KW-0732">Signal</keyword>
<sequence>MKKIAALATASLAVSTLLVGLSTPVQAAPDWNKRIRCTQKDWEGRTIPTRYGNSEFGWNHFTHKHNVKKCKVVEGPLDGKPDKRDGARLEYHGIAIDGSRHVKIVVIVQWARKTRDGDYDAGRGQKIGVINTFCKNQPRNKCPNWVSQ</sequence>
<protein>
    <recommendedName>
        <fullName evidence="4">Secreted protein</fullName>
    </recommendedName>
</protein>
<dbReference type="RefSeq" id="WP_359783105.1">
    <property type="nucleotide sequence ID" value="NZ_JBEYRR010000013.1"/>
</dbReference>
<evidence type="ECO:0000313" key="3">
    <source>
        <dbReference type="Proteomes" id="UP001553843"/>
    </source>
</evidence>
<gene>
    <name evidence="2" type="ORF">AB0887_32375</name>
</gene>
<evidence type="ECO:0000313" key="2">
    <source>
        <dbReference type="EMBL" id="MEW2366633.1"/>
    </source>
</evidence>
<comment type="caution">
    <text evidence="2">The sequence shown here is derived from an EMBL/GenBank/DDBJ whole genome shotgun (WGS) entry which is preliminary data.</text>
</comment>
<dbReference type="Proteomes" id="UP001553843">
    <property type="component" value="Unassembled WGS sequence"/>
</dbReference>
<feature type="signal peptide" evidence="1">
    <location>
        <begin position="1"/>
        <end position="27"/>
    </location>
</feature>